<evidence type="ECO:0000313" key="3">
    <source>
        <dbReference type="Proteomes" id="UP001059971"/>
    </source>
</evidence>
<feature type="domain" description="AB hydrolase-1" evidence="1">
    <location>
        <begin position="17"/>
        <end position="98"/>
    </location>
</feature>
<dbReference type="Pfam" id="PF12697">
    <property type="entry name" value="Abhydrolase_6"/>
    <property type="match status" value="1"/>
</dbReference>
<proteinExistence type="predicted"/>
<name>A0ABN5WJV7_9SPHN</name>
<dbReference type="Gene3D" id="3.40.50.1820">
    <property type="entry name" value="alpha/beta hydrolase"/>
    <property type="match status" value="1"/>
</dbReference>
<dbReference type="EMBL" id="AP018817">
    <property type="protein sequence ID" value="BBF70535.1"/>
    <property type="molecule type" value="Genomic_DNA"/>
</dbReference>
<sequence length="108" mass="12369">MQGSAHSDTFEPGALDHYAEAWRRGSLAAMLNYYRALRHRKKSETPRIRVPSLIVWGSEDCFLERHVMEAGLDLCADGHFVAIDGATHWLHLEQPDRVNFEIVSFFGR</sequence>
<dbReference type="InterPro" id="IPR000073">
    <property type="entry name" value="AB_hydrolase_1"/>
</dbReference>
<organism evidence="2 3">
    <name type="scientific">Sphingomonas bisphenolicum</name>
    <dbReference type="NCBI Taxonomy" id="296544"/>
    <lineage>
        <taxon>Bacteria</taxon>
        <taxon>Pseudomonadati</taxon>
        <taxon>Pseudomonadota</taxon>
        <taxon>Alphaproteobacteria</taxon>
        <taxon>Sphingomonadales</taxon>
        <taxon>Sphingomonadaceae</taxon>
        <taxon>Sphingomonas</taxon>
    </lineage>
</organism>
<dbReference type="InterPro" id="IPR029058">
    <property type="entry name" value="AB_hydrolase_fold"/>
</dbReference>
<accession>A0ABN5WJV7</accession>
<dbReference type="RefSeq" id="WP_261934852.1">
    <property type="nucleotide sequence ID" value="NZ_AP018817.1"/>
</dbReference>
<dbReference type="PANTHER" id="PTHR43329">
    <property type="entry name" value="EPOXIDE HYDROLASE"/>
    <property type="match status" value="1"/>
</dbReference>
<protein>
    <recommendedName>
        <fullName evidence="1">AB hydrolase-1 domain-containing protein</fullName>
    </recommendedName>
</protein>
<gene>
    <name evidence="2" type="ORF">SBA_ch1_27350</name>
</gene>
<evidence type="ECO:0000259" key="1">
    <source>
        <dbReference type="Pfam" id="PF12697"/>
    </source>
</evidence>
<keyword evidence="3" id="KW-1185">Reference proteome</keyword>
<evidence type="ECO:0000313" key="2">
    <source>
        <dbReference type="EMBL" id="BBF70535.1"/>
    </source>
</evidence>
<dbReference type="Proteomes" id="UP001059971">
    <property type="component" value="Chromosome 1"/>
</dbReference>
<dbReference type="SUPFAM" id="SSF53474">
    <property type="entry name" value="alpha/beta-Hydrolases"/>
    <property type="match status" value="1"/>
</dbReference>
<reference evidence="2" key="1">
    <citation type="submission" date="2018-07" db="EMBL/GenBank/DDBJ databases">
        <title>Complete genome sequence of Sphingomonas bisphenolicum strain AO1, a bisphenol A degradative bacterium isolated from Japanese farm field.</title>
        <authorList>
            <person name="Murakami M."/>
            <person name="Koh M."/>
            <person name="Koba S."/>
            <person name="Matsumura Y."/>
        </authorList>
    </citation>
    <scope>NUCLEOTIDE SEQUENCE</scope>
    <source>
        <strain evidence="2">AO1</strain>
    </source>
</reference>